<comment type="subcellular location">
    <subcellularLocation>
        <location evidence="1">Membrane</location>
        <topology evidence="1">Multi-pass membrane protein</topology>
    </subcellularLocation>
</comment>
<evidence type="ECO:0000256" key="2">
    <source>
        <dbReference type="ARBA" id="ARBA00022692"/>
    </source>
</evidence>
<feature type="transmembrane region" description="Helical" evidence="8">
    <location>
        <begin position="16"/>
        <end position="40"/>
    </location>
</feature>
<dbReference type="PROSITE" id="PS50262">
    <property type="entry name" value="G_PROTEIN_RECEP_F1_2"/>
    <property type="match status" value="1"/>
</dbReference>
<dbReference type="SUPFAM" id="SSF81321">
    <property type="entry name" value="Family A G protein-coupled receptor-like"/>
    <property type="match status" value="1"/>
</dbReference>
<evidence type="ECO:0000259" key="9">
    <source>
        <dbReference type="PROSITE" id="PS50262"/>
    </source>
</evidence>
<dbReference type="PANTHER" id="PTHR24243:SF230">
    <property type="entry name" value="G-PROTEIN COUPLED RECEPTORS FAMILY 1 PROFILE DOMAIN-CONTAINING PROTEIN"/>
    <property type="match status" value="1"/>
</dbReference>
<dbReference type="Proteomes" id="UP000663852">
    <property type="component" value="Unassembled WGS sequence"/>
</dbReference>
<keyword evidence="5 8" id="KW-0472">Membrane</keyword>
<sequence length="332" mass="38120">MSSSEIVELNLISKEINIYVCSAILIVGVIGGCFNVLIFLSLRTFRESSCAFYLLVMSVCNVGQLATGLLRQIAFGGFGIDWTQSSLFYCKWRTFFFQACMLISLTSICLATIDQYWATCHRQKWQKWSNVKLAYCLSAISVIVWHLHGSLYLVFMNQVVLPTGVVSCINTNLIFQQYISYVLSPVIGRVIPLTITFVFAVLAYRNVKQISYRTVPLVRRELDKQLTTMVLVQAIFTFFAITPSFIVNATISYTNVTKDPLISAIMQLINLIMTCLYYLYFASPFYIYLCVSERFRRQFCYVMLSQWHQKKIYINQIAPQSGLDKTIRHNES</sequence>
<dbReference type="AlphaFoldDB" id="A0A814NMT9"/>
<evidence type="ECO:0000256" key="6">
    <source>
        <dbReference type="ARBA" id="ARBA00023170"/>
    </source>
</evidence>
<keyword evidence="6" id="KW-0675">Receptor</keyword>
<evidence type="ECO:0000256" key="1">
    <source>
        <dbReference type="ARBA" id="ARBA00004141"/>
    </source>
</evidence>
<protein>
    <recommendedName>
        <fullName evidence="9">G-protein coupled receptors family 1 profile domain-containing protein</fullName>
    </recommendedName>
</protein>
<feature type="transmembrane region" description="Helical" evidence="8">
    <location>
        <begin position="95"/>
        <end position="113"/>
    </location>
</feature>
<dbReference type="EMBL" id="CAJNOJ010000094">
    <property type="protein sequence ID" value="CAF1093581.1"/>
    <property type="molecule type" value="Genomic_DNA"/>
</dbReference>
<feature type="transmembrane region" description="Helical" evidence="8">
    <location>
        <begin position="133"/>
        <end position="155"/>
    </location>
</feature>
<dbReference type="Pfam" id="PF00001">
    <property type="entry name" value="7tm_1"/>
    <property type="match status" value="1"/>
</dbReference>
<dbReference type="GO" id="GO:0004930">
    <property type="term" value="F:G protein-coupled receptor activity"/>
    <property type="evidence" value="ECO:0007669"/>
    <property type="project" value="UniProtKB-KW"/>
</dbReference>
<evidence type="ECO:0000256" key="5">
    <source>
        <dbReference type="ARBA" id="ARBA00023136"/>
    </source>
</evidence>
<name>A0A814NMT9_ADIRI</name>
<evidence type="ECO:0000256" key="8">
    <source>
        <dbReference type="SAM" id="Phobius"/>
    </source>
</evidence>
<feature type="domain" description="G-protein coupled receptors family 1 profile" evidence="9">
    <location>
        <begin position="31"/>
        <end position="288"/>
    </location>
</feature>
<keyword evidence="3 8" id="KW-1133">Transmembrane helix</keyword>
<dbReference type="OrthoDB" id="10011132at2759"/>
<gene>
    <name evidence="10" type="ORF">EDS130_LOCUS19614</name>
</gene>
<evidence type="ECO:0000256" key="7">
    <source>
        <dbReference type="ARBA" id="ARBA00023224"/>
    </source>
</evidence>
<dbReference type="GO" id="GO:0005886">
    <property type="term" value="C:plasma membrane"/>
    <property type="evidence" value="ECO:0007669"/>
    <property type="project" value="TreeGrafter"/>
</dbReference>
<dbReference type="PANTHER" id="PTHR24243">
    <property type="entry name" value="G-PROTEIN COUPLED RECEPTOR"/>
    <property type="match status" value="1"/>
</dbReference>
<comment type="caution">
    <text evidence="10">The sequence shown here is derived from an EMBL/GenBank/DDBJ whole genome shotgun (WGS) entry which is preliminary data.</text>
</comment>
<proteinExistence type="predicted"/>
<organism evidence="10 11">
    <name type="scientific">Adineta ricciae</name>
    <name type="common">Rotifer</name>
    <dbReference type="NCBI Taxonomy" id="249248"/>
    <lineage>
        <taxon>Eukaryota</taxon>
        <taxon>Metazoa</taxon>
        <taxon>Spiralia</taxon>
        <taxon>Gnathifera</taxon>
        <taxon>Rotifera</taxon>
        <taxon>Eurotatoria</taxon>
        <taxon>Bdelloidea</taxon>
        <taxon>Adinetida</taxon>
        <taxon>Adinetidae</taxon>
        <taxon>Adineta</taxon>
    </lineage>
</organism>
<evidence type="ECO:0000256" key="4">
    <source>
        <dbReference type="ARBA" id="ARBA00023040"/>
    </source>
</evidence>
<keyword evidence="4" id="KW-0297">G-protein coupled receptor</keyword>
<evidence type="ECO:0000256" key="3">
    <source>
        <dbReference type="ARBA" id="ARBA00022989"/>
    </source>
</evidence>
<keyword evidence="7" id="KW-0807">Transducer</keyword>
<accession>A0A814NMT9</accession>
<dbReference type="Gene3D" id="1.20.1070.10">
    <property type="entry name" value="Rhodopsin 7-helix transmembrane proteins"/>
    <property type="match status" value="1"/>
</dbReference>
<evidence type="ECO:0000313" key="10">
    <source>
        <dbReference type="EMBL" id="CAF1093581.1"/>
    </source>
</evidence>
<keyword evidence="2 8" id="KW-0812">Transmembrane</keyword>
<dbReference type="InterPro" id="IPR017452">
    <property type="entry name" value="GPCR_Rhodpsn_7TM"/>
</dbReference>
<reference evidence="10" key="1">
    <citation type="submission" date="2021-02" db="EMBL/GenBank/DDBJ databases">
        <authorList>
            <person name="Nowell W R."/>
        </authorList>
    </citation>
    <scope>NUCLEOTIDE SEQUENCE</scope>
</reference>
<dbReference type="InterPro" id="IPR000276">
    <property type="entry name" value="GPCR_Rhodpsn"/>
</dbReference>
<evidence type="ECO:0000313" key="11">
    <source>
        <dbReference type="Proteomes" id="UP000663852"/>
    </source>
</evidence>
<feature type="transmembrane region" description="Helical" evidence="8">
    <location>
        <begin position="226"/>
        <end position="247"/>
    </location>
</feature>
<feature type="transmembrane region" description="Helical" evidence="8">
    <location>
        <begin position="267"/>
        <end position="289"/>
    </location>
</feature>
<feature type="transmembrane region" description="Helical" evidence="8">
    <location>
        <begin position="52"/>
        <end position="75"/>
    </location>
</feature>
<feature type="transmembrane region" description="Helical" evidence="8">
    <location>
        <begin position="186"/>
        <end position="205"/>
    </location>
</feature>